<protein>
    <submittedName>
        <fullName evidence="2">Uncharacterized protein</fullName>
    </submittedName>
</protein>
<comment type="caution">
    <text evidence="2">The sequence shown here is derived from an EMBL/GenBank/DDBJ whole genome shotgun (WGS) entry which is preliminary data.</text>
</comment>
<feature type="compositionally biased region" description="Polar residues" evidence="1">
    <location>
        <begin position="1"/>
        <end position="13"/>
    </location>
</feature>
<dbReference type="Proteomes" id="UP001500620">
    <property type="component" value="Unassembled WGS sequence"/>
</dbReference>
<sequence>MPARSTTSAASNHPTDETIGRAASASPKPRSAPTQVTFVHRGSRSSADQATGPEAGTRIAPSGLRSNRGQVAGNVTAPAPKSTSTEPLAADVRYAAFAAAGSSSSQRRCRTTPTANVSQLENELANAGTSGGTGKLPIHTKSGGTGYERATRTCASHPSWAW</sequence>
<accession>A0ABP8DIL6</accession>
<dbReference type="RefSeq" id="WP_380133792.1">
    <property type="nucleotide sequence ID" value="NZ_JBHTFY010000001.1"/>
</dbReference>
<feature type="region of interest" description="Disordered" evidence="1">
    <location>
        <begin position="125"/>
        <end position="162"/>
    </location>
</feature>
<dbReference type="EMBL" id="BAABAT010000025">
    <property type="protein sequence ID" value="GAA4256936.1"/>
    <property type="molecule type" value="Genomic_DNA"/>
</dbReference>
<name>A0ABP8DIL6_9ACTN</name>
<evidence type="ECO:0000256" key="1">
    <source>
        <dbReference type="SAM" id="MobiDB-lite"/>
    </source>
</evidence>
<evidence type="ECO:0000313" key="2">
    <source>
        <dbReference type="EMBL" id="GAA4256936.1"/>
    </source>
</evidence>
<feature type="compositionally biased region" description="Low complexity" evidence="1">
    <location>
        <begin position="21"/>
        <end position="33"/>
    </location>
</feature>
<organism evidence="2 3">
    <name type="scientific">Dactylosporangium darangshiense</name>
    <dbReference type="NCBI Taxonomy" id="579108"/>
    <lineage>
        <taxon>Bacteria</taxon>
        <taxon>Bacillati</taxon>
        <taxon>Actinomycetota</taxon>
        <taxon>Actinomycetes</taxon>
        <taxon>Micromonosporales</taxon>
        <taxon>Micromonosporaceae</taxon>
        <taxon>Dactylosporangium</taxon>
    </lineage>
</organism>
<gene>
    <name evidence="2" type="ORF">GCM10022255_071830</name>
</gene>
<evidence type="ECO:0000313" key="3">
    <source>
        <dbReference type="Proteomes" id="UP001500620"/>
    </source>
</evidence>
<feature type="region of interest" description="Disordered" evidence="1">
    <location>
        <begin position="1"/>
        <end position="86"/>
    </location>
</feature>
<keyword evidence="3" id="KW-1185">Reference proteome</keyword>
<reference evidence="3" key="1">
    <citation type="journal article" date="2019" name="Int. J. Syst. Evol. Microbiol.">
        <title>The Global Catalogue of Microorganisms (GCM) 10K type strain sequencing project: providing services to taxonomists for standard genome sequencing and annotation.</title>
        <authorList>
            <consortium name="The Broad Institute Genomics Platform"/>
            <consortium name="The Broad Institute Genome Sequencing Center for Infectious Disease"/>
            <person name="Wu L."/>
            <person name="Ma J."/>
        </authorList>
    </citation>
    <scope>NUCLEOTIDE SEQUENCE [LARGE SCALE GENOMIC DNA]</scope>
    <source>
        <strain evidence="3">JCM 17441</strain>
    </source>
</reference>
<proteinExistence type="predicted"/>